<dbReference type="EMBL" id="LGSR01000008">
    <property type="protein sequence ID" value="KOS21582.1"/>
    <property type="molecule type" value="Genomic_DNA"/>
</dbReference>
<dbReference type="GO" id="GO:0046983">
    <property type="term" value="F:protein dimerization activity"/>
    <property type="evidence" value="ECO:0007669"/>
    <property type="project" value="InterPro"/>
</dbReference>
<dbReference type="PRINTS" id="PR00404">
    <property type="entry name" value="MADSDOMAIN"/>
</dbReference>
<evidence type="ECO:0000256" key="7">
    <source>
        <dbReference type="ARBA" id="ARBA00059910"/>
    </source>
</evidence>
<gene>
    <name evidence="12" type="ORF">ESCO_005086</name>
</gene>
<evidence type="ECO:0000256" key="8">
    <source>
        <dbReference type="ARBA" id="ARBA00065556"/>
    </source>
</evidence>
<dbReference type="GO" id="GO:0033554">
    <property type="term" value="P:cellular response to stress"/>
    <property type="evidence" value="ECO:0007669"/>
    <property type="project" value="UniProtKB-ARBA"/>
</dbReference>
<evidence type="ECO:0000256" key="3">
    <source>
        <dbReference type="ARBA" id="ARBA00023125"/>
    </source>
</evidence>
<dbReference type="SUPFAM" id="SSF55455">
    <property type="entry name" value="SRF-like"/>
    <property type="match status" value="1"/>
</dbReference>
<dbReference type="CDD" id="cd00265">
    <property type="entry name" value="MADS_MEF2_like"/>
    <property type="match status" value="1"/>
</dbReference>
<dbReference type="Proteomes" id="UP000053831">
    <property type="component" value="Unassembled WGS sequence"/>
</dbReference>
<dbReference type="PROSITE" id="PS50066">
    <property type="entry name" value="MADS_BOX_2"/>
    <property type="match status" value="1"/>
</dbReference>
<feature type="domain" description="MADS-box" evidence="11">
    <location>
        <begin position="1"/>
        <end position="61"/>
    </location>
</feature>
<keyword evidence="13" id="KW-1185">Reference proteome</keyword>
<comment type="subunit">
    <text evidence="8">Interacts with MAPK MPS1.</text>
</comment>
<dbReference type="InterPro" id="IPR036879">
    <property type="entry name" value="TF_MADSbox_sf"/>
</dbReference>
<comment type="caution">
    <text evidence="12">The sequence shown here is derived from an EMBL/GenBank/DDBJ whole genome shotgun (WGS) entry which is preliminary data.</text>
</comment>
<dbReference type="InterPro" id="IPR002100">
    <property type="entry name" value="TF_MADSbox"/>
</dbReference>
<feature type="compositionally biased region" description="Basic and acidic residues" evidence="10">
    <location>
        <begin position="150"/>
        <end position="161"/>
    </location>
</feature>
<evidence type="ECO:0000313" key="13">
    <source>
        <dbReference type="Proteomes" id="UP000053831"/>
    </source>
</evidence>
<feature type="region of interest" description="Disordered" evidence="10">
    <location>
        <begin position="447"/>
        <end position="488"/>
    </location>
</feature>
<evidence type="ECO:0000256" key="9">
    <source>
        <dbReference type="ARBA" id="ARBA00068022"/>
    </source>
</evidence>
<feature type="compositionally biased region" description="Polar residues" evidence="10">
    <location>
        <begin position="289"/>
        <end position="300"/>
    </location>
</feature>
<organism evidence="12 13">
    <name type="scientific">Escovopsis weberi</name>
    <dbReference type="NCBI Taxonomy" id="150374"/>
    <lineage>
        <taxon>Eukaryota</taxon>
        <taxon>Fungi</taxon>
        <taxon>Dikarya</taxon>
        <taxon>Ascomycota</taxon>
        <taxon>Pezizomycotina</taxon>
        <taxon>Sordariomycetes</taxon>
        <taxon>Hypocreomycetidae</taxon>
        <taxon>Hypocreales</taxon>
        <taxon>Hypocreaceae</taxon>
        <taxon>Escovopsis</taxon>
    </lineage>
</organism>
<comment type="subcellular location">
    <subcellularLocation>
        <location evidence="1">Nucleus</location>
    </subcellularLocation>
</comment>
<evidence type="ECO:0000256" key="2">
    <source>
        <dbReference type="ARBA" id="ARBA00023015"/>
    </source>
</evidence>
<evidence type="ECO:0000256" key="1">
    <source>
        <dbReference type="ARBA" id="ARBA00004123"/>
    </source>
</evidence>
<feature type="compositionally biased region" description="Acidic residues" evidence="10">
    <location>
        <begin position="89"/>
        <end position="98"/>
    </location>
</feature>
<dbReference type="Gene3D" id="3.40.1810.10">
    <property type="entry name" value="Transcription factor, MADS-box"/>
    <property type="match status" value="1"/>
</dbReference>
<keyword evidence="3" id="KW-0238">DNA-binding</keyword>
<dbReference type="GO" id="GO:0000977">
    <property type="term" value="F:RNA polymerase II transcription regulatory region sequence-specific DNA binding"/>
    <property type="evidence" value="ECO:0007669"/>
    <property type="project" value="InterPro"/>
</dbReference>
<keyword evidence="2" id="KW-0805">Transcription regulation</keyword>
<dbReference type="STRING" id="150374.A0A0M9VW15"/>
<dbReference type="GO" id="GO:0005634">
    <property type="term" value="C:nucleus"/>
    <property type="evidence" value="ECO:0007669"/>
    <property type="project" value="UniProtKB-SubCell"/>
</dbReference>
<keyword evidence="5" id="KW-0539">Nucleus</keyword>
<dbReference type="SMART" id="SM00432">
    <property type="entry name" value="MADS"/>
    <property type="match status" value="1"/>
</dbReference>
<evidence type="ECO:0000256" key="5">
    <source>
        <dbReference type="ARBA" id="ARBA00023242"/>
    </source>
</evidence>
<dbReference type="GO" id="GO:0008301">
    <property type="term" value="F:DNA binding, bending"/>
    <property type="evidence" value="ECO:0007669"/>
    <property type="project" value="UniProtKB-ARBA"/>
</dbReference>
<proteinExistence type="inferred from homology"/>
<feature type="compositionally biased region" description="Basic and acidic residues" evidence="10">
    <location>
        <begin position="209"/>
        <end position="222"/>
    </location>
</feature>
<dbReference type="PANTHER" id="PTHR48019">
    <property type="entry name" value="SERUM RESPONSE FACTOR HOMOLOG"/>
    <property type="match status" value="1"/>
</dbReference>
<dbReference type="OrthoDB" id="1898716at2759"/>
<evidence type="ECO:0000256" key="6">
    <source>
        <dbReference type="ARBA" id="ARBA00025805"/>
    </source>
</evidence>
<feature type="region of interest" description="Disordered" evidence="10">
    <location>
        <begin position="206"/>
        <end position="246"/>
    </location>
</feature>
<accession>A0A0M9VW15</accession>
<evidence type="ECO:0000313" key="12">
    <source>
        <dbReference type="EMBL" id="KOS21582.1"/>
    </source>
</evidence>
<evidence type="ECO:0000259" key="11">
    <source>
        <dbReference type="PROSITE" id="PS50066"/>
    </source>
</evidence>
<sequence length="488" mass="52566">MGRRKIEIKAIKDDRNRSVTFLKRKGGLFKKAHELSVLCSVDVAVFVFGNNKKLYEYSSIDMRELIARYQYHGGPSEHKGPSDFNGGANDDDDDDDADGTPPRGLNGIESHMLPPHFGGQPQPPPPPPFSQPERRHLDLQHPPPPPPQPKDPRLEASDRPKQPFSNADMTVKKMPQRKSHSIFTPIEENRSILSLHLASFASDPPVKMEQVKVEPVKPEPGRAKRNSGAGIGTSNYSSGSGSRKQHVLLSAGPTVQRTELLSLLRGRHDRFASSAIEQCQVQIPDGSSEVDSATGGSISPRNVVESPAQVPQRHNSTAMVLPPPSPSAQTLLSAGAIGPPNPFARPPPQQNINGETPVSALPSRFLNNELLPSPNSFYPEWNLRAADSNTLPSPLNFTTPVVGVGPSFLRDDIPSFSNSITTTTTSASMAATGSSTVSVPTITTTAASESVETHAASGLGKRKSLESNSEPSHDAMDTLSDAKRLRVN</sequence>
<comment type="similarity">
    <text evidence="6">Belongs to the MEF2 family.</text>
</comment>
<feature type="compositionally biased region" description="Pro residues" evidence="10">
    <location>
        <begin position="121"/>
        <end position="130"/>
    </location>
</feature>
<dbReference type="FunFam" id="3.40.1810.10:FF:000013">
    <property type="entry name" value="Transcription factor, MADS-box"/>
    <property type="match status" value="1"/>
</dbReference>
<dbReference type="InterPro" id="IPR050142">
    <property type="entry name" value="MADS-box/MEF2_TF"/>
</dbReference>
<evidence type="ECO:0000256" key="4">
    <source>
        <dbReference type="ARBA" id="ARBA00023163"/>
    </source>
</evidence>
<keyword evidence="4" id="KW-0804">Transcription</keyword>
<comment type="function">
    <text evidence="7">Transcription factor acting downstream of the MPS1 MAP kinase (MAPK) cascade during conidiation and plant infection. Required for overcoming plant defense responses and the differentiation of secondary infectious hyphae in live plant cells.</text>
</comment>
<dbReference type="Pfam" id="PF00319">
    <property type="entry name" value="SRF-TF"/>
    <property type="match status" value="1"/>
</dbReference>
<feature type="compositionally biased region" description="Polar residues" evidence="10">
    <location>
        <begin position="232"/>
        <end position="242"/>
    </location>
</feature>
<evidence type="ECO:0000256" key="10">
    <source>
        <dbReference type="SAM" id="MobiDB-lite"/>
    </source>
</evidence>
<feature type="compositionally biased region" description="Basic and acidic residues" evidence="10">
    <location>
        <begin position="471"/>
        <end position="488"/>
    </location>
</feature>
<feature type="region of interest" description="Disordered" evidence="10">
    <location>
        <begin position="73"/>
        <end position="185"/>
    </location>
</feature>
<dbReference type="GO" id="GO:0045944">
    <property type="term" value="P:positive regulation of transcription by RNA polymerase II"/>
    <property type="evidence" value="ECO:0007669"/>
    <property type="project" value="InterPro"/>
</dbReference>
<dbReference type="InterPro" id="IPR033896">
    <property type="entry name" value="MEF2-like_N"/>
</dbReference>
<protein>
    <recommendedName>
        <fullName evidence="9">MADS-box MEF2 type transcription factor MIG1</fullName>
    </recommendedName>
</protein>
<feature type="region of interest" description="Disordered" evidence="10">
    <location>
        <begin position="285"/>
        <end position="307"/>
    </location>
</feature>
<reference evidence="12 13" key="1">
    <citation type="submission" date="2015-07" db="EMBL/GenBank/DDBJ databases">
        <title>The genome of the fungus Escovopsis weberi, a specialized disease agent of ant agriculture.</title>
        <authorList>
            <person name="de Man T.J."/>
            <person name="Stajich J.E."/>
            <person name="Kubicek C.P."/>
            <person name="Chenthamara K."/>
            <person name="Atanasova L."/>
            <person name="Druzhinina I.S."/>
            <person name="Birnbaum S."/>
            <person name="Barribeau S.M."/>
            <person name="Teiling C."/>
            <person name="Suen G."/>
            <person name="Currie C."/>
            <person name="Gerardo N.M."/>
        </authorList>
    </citation>
    <scope>NUCLEOTIDE SEQUENCE [LARGE SCALE GENOMIC DNA]</scope>
</reference>
<dbReference type="AlphaFoldDB" id="A0A0M9VW15"/>
<name>A0A0M9VW15_ESCWE</name>